<protein>
    <submittedName>
        <fullName evidence="4">Phosphoglycolate phosphatase</fullName>
        <ecNumber evidence="4">3.1.3.18</ecNumber>
    </submittedName>
</protein>
<dbReference type="PANTHER" id="PTHR46470">
    <property type="entry name" value="N-ACYLNEURAMINATE-9-PHOSPHATASE"/>
    <property type="match status" value="1"/>
</dbReference>
<dbReference type="SFLD" id="SFLDS00003">
    <property type="entry name" value="Haloacid_Dehalogenase"/>
    <property type="match status" value="1"/>
</dbReference>
<dbReference type="InterPro" id="IPR023214">
    <property type="entry name" value="HAD_sf"/>
</dbReference>
<proteinExistence type="predicted"/>
<dbReference type="EMBL" id="CP014209">
    <property type="protein sequence ID" value="ANC29684.1"/>
    <property type="molecule type" value="Genomic_DNA"/>
</dbReference>
<dbReference type="EC" id="3.1.3.18" evidence="4"/>
<accession>A0A161IEA9</accession>
<dbReference type="Pfam" id="PF00702">
    <property type="entry name" value="Hydrolase"/>
    <property type="match status" value="1"/>
</dbReference>
<dbReference type="Proteomes" id="UP000076794">
    <property type="component" value="Chromosome"/>
</dbReference>
<keyword evidence="5" id="KW-1185">Reference proteome</keyword>
<dbReference type="SFLD" id="SFLDG01129">
    <property type="entry name" value="C1.5:_HAD__Beta-PGM__Phosphata"/>
    <property type="match status" value="1"/>
</dbReference>
<dbReference type="Gene3D" id="3.40.50.1000">
    <property type="entry name" value="HAD superfamily/HAD-like"/>
    <property type="match status" value="1"/>
</dbReference>
<dbReference type="RefSeq" id="WP_068200228.1">
    <property type="nucleotide sequence ID" value="NZ_CP014209.1"/>
</dbReference>
<evidence type="ECO:0000256" key="3">
    <source>
        <dbReference type="ARBA" id="ARBA00022842"/>
    </source>
</evidence>
<evidence type="ECO:0000256" key="1">
    <source>
        <dbReference type="ARBA" id="ARBA00001946"/>
    </source>
</evidence>
<keyword evidence="3" id="KW-0460">Magnesium</keyword>
<evidence type="ECO:0000313" key="4">
    <source>
        <dbReference type="EMBL" id="ANC29684.1"/>
    </source>
</evidence>
<dbReference type="AlphaFoldDB" id="A0A161IEA9"/>
<dbReference type="GO" id="GO:0044281">
    <property type="term" value="P:small molecule metabolic process"/>
    <property type="evidence" value="ECO:0007669"/>
    <property type="project" value="UniProtKB-ARBA"/>
</dbReference>
<evidence type="ECO:0000313" key="5">
    <source>
        <dbReference type="Proteomes" id="UP000076794"/>
    </source>
</evidence>
<dbReference type="NCBIfam" id="TIGR01549">
    <property type="entry name" value="HAD-SF-IA-v1"/>
    <property type="match status" value="1"/>
</dbReference>
<name>A0A161IEA9_9MICO</name>
<comment type="cofactor">
    <cofactor evidence="1">
        <name>Mg(2+)</name>
        <dbReference type="ChEBI" id="CHEBI:18420"/>
    </cofactor>
</comment>
<dbReference type="InterPro" id="IPR036412">
    <property type="entry name" value="HAD-like_sf"/>
</dbReference>
<evidence type="ECO:0000256" key="2">
    <source>
        <dbReference type="ARBA" id="ARBA00022801"/>
    </source>
</evidence>
<gene>
    <name evidence="4" type="primary">gph_1</name>
    <name evidence="4" type="ORF">I598_0088</name>
</gene>
<organism evidence="4 5">
    <name type="scientific">Isoptericola dokdonensis DS-3</name>
    <dbReference type="NCBI Taxonomy" id="1300344"/>
    <lineage>
        <taxon>Bacteria</taxon>
        <taxon>Bacillati</taxon>
        <taxon>Actinomycetota</taxon>
        <taxon>Actinomycetes</taxon>
        <taxon>Micrococcales</taxon>
        <taxon>Promicromonosporaceae</taxon>
        <taxon>Isoptericola</taxon>
    </lineage>
</organism>
<keyword evidence="2 4" id="KW-0378">Hydrolase</keyword>
<dbReference type="OrthoDB" id="9810501at2"/>
<dbReference type="GO" id="GO:0008967">
    <property type="term" value="F:phosphoglycolate phosphatase activity"/>
    <property type="evidence" value="ECO:0007669"/>
    <property type="project" value="UniProtKB-EC"/>
</dbReference>
<dbReference type="Gene3D" id="1.20.120.1600">
    <property type="match status" value="1"/>
</dbReference>
<dbReference type="PANTHER" id="PTHR46470:SF4">
    <property type="entry name" value="5-AMINO-6-(5-PHOSPHO-D-RIBITYLAMINO)URACIL PHOSPHATASE YIGB"/>
    <property type="match status" value="1"/>
</dbReference>
<dbReference type="PATRIC" id="fig|1300344.3.peg.85"/>
<dbReference type="SUPFAM" id="SSF56784">
    <property type="entry name" value="HAD-like"/>
    <property type="match status" value="1"/>
</dbReference>
<dbReference type="InterPro" id="IPR051400">
    <property type="entry name" value="HAD-like_hydrolase"/>
</dbReference>
<reference evidence="4 5" key="1">
    <citation type="submission" date="2016-01" db="EMBL/GenBank/DDBJ databases">
        <title>Complete genome sequence of a soil Actinobacterium, Isoptericola dokdonensis DS-3.</title>
        <authorList>
            <person name="Kwon S.-K."/>
            <person name="Kim J.F."/>
        </authorList>
    </citation>
    <scope>NUCLEOTIDE SEQUENCE [LARGE SCALE GENOMIC DNA]</scope>
    <source>
        <strain evidence="4 5">DS-3</strain>
    </source>
</reference>
<dbReference type="InterPro" id="IPR006439">
    <property type="entry name" value="HAD-SF_hydro_IA"/>
</dbReference>
<dbReference type="STRING" id="1300344.I598_0088"/>
<dbReference type="KEGG" id="ido:I598_0088"/>
<sequence>MTEPAGHPAFGARVDGVLLDVDDTLVDTRAAFATALVAVADAHLPADVDHAALLDHWRSDPGGHYLRYTRGETDHRTQRRLRADLMHRTFGGAPVGEQAFDAWDDLFWGTFERSWRAFDDAAPFLAGLRAAGLAVGVVTNAAVELQERKLAAAGLDVPVLVGVDTLGYGKPHPDVFTEGARGLGTAPERTAYVGDEPRVDARAAHDAGLLGVWLDRPGARRSSEHDADVAAMRADGIVVVAGLAEAGAALHA</sequence>